<keyword evidence="2" id="KW-0812">Transmembrane</keyword>
<feature type="transmembrane region" description="Helical" evidence="2">
    <location>
        <begin position="294"/>
        <end position="315"/>
    </location>
</feature>
<reference evidence="3" key="1">
    <citation type="submission" date="2020-11" db="EMBL/GenBank/DDBJ databases">
        <authorList>
            <consortium name="DOE Joint Genome Institute"/>
            <person name="Ahrendt S."/>
            <person name="Riley R."/>
            <person name="Andreopoulos W."/>
            <person name="Labutti K."/>
            <person name="Pangilinan J."/>
            <person name="Ruiz-Duenas F.J."/>
            <person name="Barrasa J.M."/>
            <person name="Sanchez-Garcia M."/>
            <person name="Camarero S."/>
            <person name="Miyauchi S."/>
            <person name="Serrano A."/>
            <person name="Linde D."/>
            <person name="Babiker R."/>
            <person name="Drula E."/>
            <person name="Ayuso-Fernandez I."/>
            <person name="Pacheco R."/>
            <person name="Padilla G."/>
            <person name="Ferreira P."/>
            <person name="Barriuso J."/>
            <person name="Kellner H."/>
            <person name="Castanera R."/>
            <person name="Alfaro M."/>
            <person name="Ramirez L."/>
            <person name="Pisabarro A.G."/>
            <person name="Kuo A."/>
            <person name="Tritt A."/>
            <person name="Lipzen A."/>
            <person name="He G."/>
            <person name="Yan M."/>
            <person name="Ng V."/>
            <person name="Cullen D."/>
            <person name="Martin F."/>
            <person name="Rosso M.-N."/>
            <person name="Henrissat B."/>
            <person name="Hibbett D."/>
            <person name="Martinez A.T."/>
            <person name="Grigoriev I.V."/>
        </authorList>
    </citation>
    <scope>NUCLEOTIDE SEQUENCE</scope>
    <source>
        <strain evidence="3">ATCC 90797</strain>
    </source>
</reference>
<keyword evidence="2" id="KW-1133">Transmembrane helix</keyword>
<dbReference type="AlphaFoldDB" id="A0A9P5ZFF5"/>
<name>A0A9P5ZFF5_PLEER</name>
<accession>A0A9P5ZFF5</accession>
<evidence type="ECO:0000256" key="2">
    <source>
        <dbReference type="SAM" id="Phobius"/>
    </source>
</evidence>
<comment type="caution">
    <text evidence="3">The sequence shown here is derived from an EMBL/GenBank/DDBJ whole genome shotgun (WGS) entry which is preliminary data.</text>
</comment>
<evidence type="ECO:0000256" key="1">
    <source>
        <dbReference type="SAM" id="MobiDB-lite"/>
    </source>
</evidence>
<keyword evidence="2" id="KW-0472">Membrane</keyword>
<feature type="region of interest" description="Disordered" evidence="1">
    <location>
        <begin position="118"/>
        <end position="145"/>
    </location>
</feature>
<proteinExistence type="predicted"/>
<gene>
    <name evidence="3" type="ORF">BDN71DRAFT_665055</name>
</gene>
<dbReference type="EMBL" id="MU154796">
    <property type="protein sequence ID" value="KAF9487272.1"/>
    <property type="molecule type" value="Genomic_DNA"/>
</dbReference>
<evidence type="ECO:0000313" key="3">
    <source>
        <dbReference type="EMBL" id="KAF9487272.1"/>
    </source>
</evidence>
<sequence>MTVSSAAFGSILKASKPDQFRLERKVIDWLESKAGTAAKQAVSEQYYSKFEQTDNAIAEVNSRLSNDAKKIAIVVKDMESLTRRMEVIETNLHKTMDDMSGFATTAAVKRIMEREVENILPRGPQSSVEPEPPSHPMDSTDHSRTPANLFDPLPLEPGGTPIPHVITSPANRQAPSVQTATGSTNPLPDPLEIDPIRLTFPLSLFTYLGYPWKRPDFSTTWPSTTLFDTLGTWSRPSPFDTLRTWSHPSLFDALGTWPPTLFGTLKSDFLASWIKVDHQATRDCLEENPRWRKIIWALCSLLLCFLLRYIAYFAYTTWARLAVTNDDHGFQSFIQDAHLRSEFRP</sequence>
<evidence type="ECO:0000313" key="4">
    <source>
        <dbReference type="Proteomes" id="UP000807025"/>
    </source>
</evidence>
<keyword evidence="4" id="KW-1185">Reference proteome</keyword>
<protein>
    <submittedName>
        <fullName evidence="3">Uncharacterized protein</fullName>
    </submittedName>
</protein>
<dbReference type="Proteomes" id="UP000807025">
    <property type="component" value="Unassembled WGS sequence"/>
</dbReference>
<organism evidence="3 4">
    <name type="scientific">Pleurotus eryngii</name>
    <name type="common">Boletus of the steppes</name>
    <dbReference type="NCBI Taxonomy" id="5323"/>
    <lineage>
        <taxon>Eukaryota</taxon>
        <taxon>Fungi</taxon>
        <taxon>Dikarya</taxon>
        <taxon>Basidiomycota</taxon>
        <taxon>Agaricomycotina</taxon>
        <taxon>Agaricomycetes</taxon>
        <taxon>Agaricomycetidae</taxon>
        <taxon>Agaricales</taxon>
        <taxon>Pleurotineae</taxon>
        <taxon>Pleurotaceae</taxon>
        <taxon>Pleurotus</taxon>
    </lineage>
</organism>